<dbReference type="Proteomes" id="UP000324222">
    <property type="component" value="Unassembled WGS sequence"/>
</dbReference>
<evidence type="ECO:0000313" key="3">
    <source>
        <dbReference type="Proteomes" id="UP000324222"/>
    </source>
</evidence>
<reference evidence="2 3" key="1">
    <citation type="submission" date="2019-05" db="EMBL/GenBank/DDBJ databases">
        <title>Another draft genome of Portunus trituberculatus and its Hox gene families provides insights of decapod evolution.</title>
        <authorList>
            <person name="Jeong J.-H."/>
            <person name="Song I."/>
            <person name="Kim S."/>
            <person name="Choi T."/>
            <person name="Kim D."/>
            <person name="Ryu S."/>
            <person name="Kim W."/>
        </authorList>
    </citation>
    <scope>NUCLEOTIDE SEQUENCE [LARGE SCALE GENOMIC DNA]</scope>
    <source>
        <tissue evidence="2">Muscle</tissue>
    </source>
</reference>
<feature type="compositionally biased region" description="Basic and acidic residues" evidence="1">
    <location>
        <begin position="41"/>
        <end position="53"/>
    </location>
</feature>
<protein>
    <submittedName>
        <fullName evidence="2">Uncharacterized protein</fullName>
    </submittedName>
</protein>
<proteinExistence type="predicted"/>
<gene>
    <name evidence="2" type="ORF">E2C01_099869</name>
</gene>
<name>A0A5B7KHX8_PORTR</name>
<keyword evidence="3" id="KW-1185">Reference proteome</keyword>
<dbReference type="EMBL" id="VSRR010139814">
    <property type="protein sequence ID" value="MPD04195.1"/>
    <property type="molecule type" value="Genomic_DNA"/>
</dbReference>
<sequence length="59" mass="6803">MSVRANEKYEAHYTIRHGKSSRWGRGGDLQAISLFSPFSPERSRRRESHREDAGWLAGD</sequence>
<organism evidence="2 3">
    <name type="scientific">Portunus trituberculatus</name>
    <name type="common">Swimming crab</name>
    <name type="synonym">Neptunus trituberculatus</name>
    <dbReference type="NCBI Taxonomy" id="210409"/>
    <lineage>
        <taxon>Eukaryota</taxon>
        <taxon>Metazoa</taxon>
        <taxon>Ecdysozoa</taxon>
        <taxon>Arthropoda</taxon>
        <taxon>Crustacea</taxon>
        <taxon>Multicrustacea</taxon>
        <taxon>Malacostraca</taxon>
        <taxon>Eumalacostraca</taxon>
        <taxon>Eucarida</taxon>
        <taxon>Decapoda</taxon>
        <taxon>Pleocyemata</taxon>
        <taxon>Brachyura</taxon>
        <taxon>Eubrachyura</taxon>
        <taxon>Portunoidea</taxon>
        <taxon>Portunidae</taxon>
        <taxon>Portuninae</taxon>
        <taxon>Portunus</taxon>
    </lineage>
</organism>
<accession>A0A5B7KHX8</accession>
<evidence type="ECO:0000313" key="2">
    <source>
        <dbReference type="EMBL" id="MPD04195.1"/>
    </source>
</evidence>
<evidence type="ECO:0000256" key="1">
    <source>
        <dbReference type="SAM" id="MobiDB-lite"/>
    </source>
</evidence>
<comment type="caution">
    <text evidence="2">The sequence shown here is derived from an EMBL/GenBank/DDBJ whole genome shotgun (WGS) entry which is preliminary data.</text>
</comment>
<dbReference type="AlphaFoldDB" id="A0A5B7KHX8"/>
<feature type="region of interest" description="Disordered" evidence="1">
    <location>
        <begin position="37"/>
        <end position="59"/>
    </location>
</feature>